<dbReference type="Proteomes" id="UP000321907">
    <property type="component" value="Unassembled WGS sequence"/>
</dbReference>
<dbReference type="Pfam" id="PF13517">
    <property type="entry name" value="FG-GAP_3"/>
    <property type="match status" value="1"/>
</dbReference>
<accession>A0A5C7FYU1</accession>
<evidence type="ECO:0000256" key="2">
    <source>
        <dbReference type="SAM" id="SignalP"/>
    </source>
</evidence>
<reference evidence="3 4" key="1">
    <citation type="submission" date="2019-08" db="EMBL/GenBank/DDBJ databases">
        <title>Lewinella sp. strain SSH13 Genome sequencing and assembly.</title>
        <authorList>
            <person name="Kim I."/>
        </authorList>
    </citation>
    <scope>NUCLEOTIDE SEQUENCE [LARGE SCALE GENOMIC DNA]</scope>
    <source>
        <strain evidence="3 4">SSH13</strain>
    </source>
</reference>
<feature type="signal peptide" evidence="2">
    <location>
        <begin position="1"/>
        <end position="19"/>
    </location>
</feature>
<evidence type="ECO:0000256" key="1">
    <source>
        <dbReference type="ARBA" id="ARBA00022729"/>
    </source>
</evidence>
<dbReference type="SUPFAM" id="SSF69318">
    <property type="entry name" value="Integrin alpha N-terminal domain"/>
    <property type="match status" value="1"/>
</dbReference>
<proteinExistence type="predicted"/>
<organism evidence="3 4">
    <name type="scientific">Neolewinella aurantiaca</name>
    <dbReference type="NCBI Taxonomy" id="2602767"/>
    <lineage>
        <taxon>Bacteria</taxon>
        <taxon>Pseudomonadati</taxon>
        <taxon>Bacteroidota</taxon>
        <taxon>Saprospiria</taxon>
        <taxon>Saprospirales</taxon>
        <taxon>Lewinellaceae</taxon>
        <taxon>Neolewinella</taxon>
    </lineage>
</organism>
<evidence type="ECO:0000313" key="4">
    <source>
        <dbReference type="Proteomes" id="UP000321907"/>
    </source>
</evidence>
<evidence type="ECO:0000313" key="3">
    <source>
        <dbReference type="EMBL" id="TXF90849.1"/>
    </source>
</evidence>
<keyword evidence="1 2" id="KW-0732">Signal</keyword>
<dbReference type="AlphaFoldDB" id="A0A5C7FYU1"/>
<keyword evidence="4" id="KW-1185">Reference proteome</keyword>
<feature type="chain" id="PRO_5022771434" evidence="2">
    <location>
        <begin position="20"/>
        <end position="512"/>
    </location>
</feature>
<dbReference type="EMBL" id="VOXD01000005">
    <property type="protein sequence ID" value="TXF90849.1"/>
    <property type="molecule type" value="Genomic_DNA"/>
</dbReference>
<dbReference type="InterPro" id="IPR028994">
    <property type="entry name" value="Integrin_alpha_N"/>
</dbReference>
<comment type="caution">
    <text evidence="3">The sequence shown here is derived from an EMBL/GenBank/DDBJ whole genome shotgun (WGS) entry which is preliminary data.</text>
</comment>
<name>A0A5C7FYU1_9BACT</name>
<protein>
    <submittedName>
        <fullName evidence="3">VCBS repeat-containing protein</fullName>
    </submittedName>
</protein>
<sequence>MRLITGSLVALLFICVACGETEPHTVNDLENSLGRRSAGAMNGDEEPGFLGACSSCHALPSPGDLPYGIWDTVVLPRMGHFLGRFQPGERDQLLSADPAGRQNLLAANVYPAQPIVDDIDWQRIRDHYLTNAPQELPVSAESPATTTVQFTARFPKLFMSPPSGSFIRIPKDGGVMMADINKGALYRFDKKLEAVQQLPAAGGLTDLTGNVGITIGSFSPTDAGTGELLRLGANGTDTLATGLRRPTSLLRINTDDDPEQEIIVTEYGKWTGRLSLFDPTPSGSYTASVLAQRPGALKVLPGFGGEAPSVFVLFGQGREQVVKYTFDKGNIVTKVMLDFPPSYGSVNLRWANWNDDPYPDLIYINGDNADYVSQPKPYHGIRIFAGTESGVFEEALFLPLAGAYDAVVEDFDGDGDRDIAAISFFPDYENDTPAAAVFYEHNAAGGFTAQHLPAAGKGRWLRLSVGDYDQDGDPDLAACSLAMETAKDRGEIARWITGGLPFIVWENNSASD</sequence>
<dbReference type="Gene3D" id="2.130.10.130">
    <property type="entry name" value="Integrin alpha, N-terminal"/>
    <property type="match status" value="1"/>
</dbReference>
<dbReference type="RefSeq" id="WP_147929677.1">
    <property type="nucleotide sequence ID" value="NZ_VOXD01000005.1"/>
</dbReference>
<dbReference type="OrthoDB" id="1391917at2"/>
<gene>
    <name evidence="3" type="ORF">FUA23_05265</name>
</gene>
<dbReference type="InterPro" id="IPR013517">
    <property type="entry name" value="FG-GAP"/>
</dbReference>